<reference evidence="2" key="2">
    <citation type="submission" date="2022-10" db="EMBL/GenBank/DDBJ databases">
        <authorList>
            <consortium name="ENA_rothamsted_submissions"/>
            <consortium name="culmorum"/>
            <person name="King R."/>
        </authorList>
    </citation>
    <scope>NUCLEOTIDE SEQUENCE</scope>
</reference>
<gene>
    <name evidence="2" type="ORF">CHIRRI_LOCUS10189</name>
</gene>
<dbReference type="GO" id="GO:0016020">
    <property type="term" value="C:membrane"/>
    <property type="evidence" value="ECO:0007669"/>
    <property type="project" value="TreeGrafter"/>
</dbReference>
<name>A0A9N9S1A3_9DIPT</name>
<dbReference type="InterPro" id="IPR036865">
    <property type="entry name" value="CRAL-TRIO_dom_sf"/>
</dbReference>
<accession>A0A9N9S1A3</accession>
<dbReference type="Gene3D" id="1.10.8.20">
    <property type="entry name" value="N-terminal domain of phosphatidylinositol transfer protein sec14p"/>
    <property type="match status" value="1"/>
</dbReference>
<evidence type="ECO:0000313" key="2">
    <source>
        <dbReference type="EMBL" id="CAG9807340.1"/>
    </source>
</evidence>
<dbReference type="PANTHER" id="PTHR10174:SF208">
    <property type="entry name" value="CRAL-TRIO DOMAIN-CONTAINING PROTEIN DDB_G0278031"/>
    <property type="match status" value="1"/>
</dbReference>
<dbReference type="SUPFAM" id="SSF46938">
    <property type="entry name" value="CRAL/TRIO N-terminal domain"/>
    <property type="match status" value="1"/>
</dbReference>
<dbReference type="PANTHER" id="PTHR10174">
    <property type="entry name" value="ALPHA-TOCOPHEROL TRANSFER PROTEIN-RELATED"/>
    <property type="match status" value="1"/>
</dbReference>
<reference evidence="2" key="1">
    <citation type="submission" date="2022-01" db="EMBL/GenBank/DDBJ databases">
        <authorList>
            <person name="King R."/>
        </authorList>
    </citation>
    <scope>NUCLEOTIDE SEQUENCE</scope>
</reference>
<dbReference type="CDD" id="cd00170">
    <property type="entry name" value="SEC14"/>
    <property type="match status" value="1"/>
</dbReference>
<dbReference type="SUPFAM" id="SSF52087">
    <property type="entry name" value="CRAL/TRIO domain"/>
    <property type="match status" value="1"/>
</dbReference>
<dbReference type="PRINTS" id="PR00180">
    <property type="entry name" value="CRETINALDHBP"/>
</dbReference>
<dbReference type="SMART" id="SM00516">
    <property type="entry name" value="SEC14"/>
    <property type="match status" value="1"/>
</dbReference>
<dbReference type="PROSITE" id="PS50191">
    <property type="entry name" value="CRAL_TRIO"/>
    <property type="match status" value="1"/>
</dbReference>
<dbReference type="OrthoDB" id="1434354at2759"/>
<protein>
    <recommendedName>
        <fullName evidence="1">CRAL-TRIO domain-containing protein</fullName>
    </recommendedName>
</protein>
<dbReference type="InterPro" id="IPR036273">
    <property type="entry name" value="CRAL/TRIO_N_dom_sf"/>
</dbReference>
<sequence>MPTPHKKNLTPIDDYKFELSKELEEMAKEELRETEEIRQYAIKALRDFIMKNEKIILTRMDAKFLLRYLRFRKFSVPMAEEAIERLLALKVGSYGNNWMNNLNIEKPSVLKLLEAGFIFILPERDYMGRLIIFYRPGVSNAKSPTVGYDILILTTLVYEYLLEDEENQIRGVVHIGDAKNVGMSHFTIFSPQFMCRVGKNTEKTLPMRHKAFHIVNVHRSINFISDAILSRMGEKLKKRVHFYSSFNEFKAIDRSMLPKEYGGTVSMSKMIDDMKQRLMRNHQNGLLYNQMRANPEQYPRAVLEGSVKSLHYALNSTEIFEKFNDDIYGLQGSFRKLEID</sequence>
<proteinExistence type="predicted"/>
<dbReference type="Pfam" id="PF00650">
    <property type="entry name" value="CRAL_TRIO"/>
    <property type="match status" value="1"/>
</dbReference>
<dbReference type="InterPro" id="IPR001251">
    <property type="entry name" value="CRAL-TRIO_dom"/>
</dbReference>
<evidence type="ECO:0000313" key="3">
    <source>
        <dbReference type="Proteomes" id="UP001153620"/>
    </source>
</evidence>
<dbReference type="Gene3D" id="1.20.5.1200">
    <property type="entry name" value="Alpha-tocopherol transfer"/>
    <property type="match status" value="1"/>
</dbReference>
<evidence type="ECO:0000259" key="1">
    <source>
        <dbReference type="PROSITE" id="PS50191"/>
    </source>
</evidence>
<dbReference type="EMBL" id="OU895879">
    <property type="protein sequence ID" value="CAG9807340.1"/>
    <property type="molecule type" value="Genomic_DNA"/>
</dbReference>
<dbReference type="InterPro" id="IPR011074">
    <property type="entry name" value="CRAL/TRIO_N_dom"/>
</dbReference>
<dbReference type="SMART" id="SM01100">
    <property type="entry name" value="CRAL_TRIO_N"/>
    <property type="match status" value="1"/>
</dbReference>
<dbReference type="AlphaFoldDB" id="A0A9N9S1A3"/>
<keyword evidence="3" id="KW-1185">Reference proteome</keyword>
<dbReference type="Gene3D" id="3.40.525.10">
    <property type="entry name" value="CRAL-TRIO lipid binding domain"/>
    <property type="match status" value="1"/>
</dbReference>
<feature type="domain" description="CRAL-TRIO" evidence="1">
    <location>
        <begin position="106"/>
        <end position="269"/>
    </location>
</feature>
<dbReference type="GO" id="GO:1902936">
    <property type="term" value="F:phosphatidylinositol bisphosphate binding"/>
    <property type="evidence" value="ECO:0007669"/>
    <property type="project" value="TreeGrafter"/>
</dbReference>
<organism evidence="2 3">
    <name type="scientific">Chironomus riparius</name>
    <dbReference type="NCBI Taxonomy" id="315576"/>
    <lineage>
        <taxon>Eukaryota</taxon>
        <taxon>Metazoa</taxon>
        <taxon>Ecdysozoa</taxon>
        <taxon>Arthropoda</taxon>
        <taxon>Hexapoda</taxon>
        <taxon>Insecta</taxon>
        <taxon>Pterygota</taxon>
        <taxon>Neoptera</taxon>
        <taxon>Endopterygota</taxon>
        <taxon>Diptera</taxon>
        <taxon>Nematocera</taxon>
        <taxon>Chironomoidea</taxon>
        <taxon>Chironomidae</taxon>
        <taxon>Chironominae</taxon>
        <taxon>Chironomus</taxon>
    </lineage>
</organism>
<dbReference type="Proteomes" id="UP001153620">
    <property type="component" value="Chromosome 3"/>
</dbReference>